<dbReference type="EMBL" id="CP046565">
    <property type="protein sequence ID" value="QJD31452.1"/>
    <property type="molecule type" value="Genomic_DNA"/>
</dbReference>
<dbReference type="PANTHER" id="PTHR39339">
    <property type="entry name" value="SLR1444 PROTEIN"/>
    <property type="match status" value="1"/>
</dbReference>
<gene>
    <name evidence="2" type="ORF">GNH96_13415</name>
</gene>
<evidence type="ECO:0000313" key="2">
    <source>
        <dbReference type="EMBL" id="QJD31452.1"/>
    </source>
</evidence>
<feature type="domain" description="CHAD" evidence="1">
    <location>
        <begin position="18"/>
        <end position="302"/>
    </location>
</feature>
<proteinExistence type="predicted"/>
<dbReference type="PROSITE" id="PS51708">
    <property type="entry name" value="CHAD"/>
    <property type="match status" value="1"/>
</dbReference>
<dbReference type="Gene3D" id="1.40.20.10">
    <property type="entry name" value="CHAD domain"/>
    <property type="match status" value="1"/>
</dbReference>
<reference evidence="3" key="1">
    <citation type="submission" date="2019-12" db="EMBL/GenBank/DDBJ databases">
        <authorList>
            <person name="Awala S.I."/>
            <person name="Rhee S.K."/>
        </authorList>
    </citation>
    <scope>NUCLEOTIDE SEQUENCE [LARGE SCALE GENOMIC DNA]</scope>
    <source>
        <strain evidence="3">IM1</strain>
    </source>
</reference>
<protein>
    <submittedName>
        <fullName evidence="2">CHAD domain-containing protein</fullName>
    </submittedName>
</protein>
<dbReference type="Pfam" id="PF05235">
    <property type="entry name" value="CHAD"/>
    <property type="match status" value="1"/>
</dbReference>
<dbReference type="InterPro" id="IPR038186">
    <property type="entry name" value="CHAD_dom_sf"/>
</dbReference>
<evidence type="ECO:0000259" key="1">
    <source>
        <dbReference type="PROSITE" id="PS51708"/>
    </source>
</evidence>
<dbReference type="Proteomes" id="UP000503004">
    <property type="component" value="Chromosome"/>
</dbReference>
<name>A0A858QBX0_9GAMM</name>
<dbReference type="InterPro" id="IPR007899">
    <property type="entry name" value="CHAD_dom"/>
</dbReference>
<evidence type="ECO:0000313" key="3">
    <source>
        <dbReference type="Proteomes" id="UP000503004"/>
    </source>
</evidence>
<sequence length="331" mass="37458">MQETEGDTGRAGVEPTAACRADVAVRRFIAQFLERMLSCEAGILENRDPEALHEYRVALRRSRALLGEMKGVFPERDTVRCLHRLKWLGALTGPLRDCHVMLGEFPVYEAAVPESLRPALAPLRSHLEQEAARAHRVLADRLRRPAYRRTIESWRRFLERPAPKRPSAPNARAPAGVVCGRRIWKLYRRMLRDAAALGPDSPQEAFHALRKQGKKLRYLLEFSASLQADGKIRGLIAQLKKLQDVLGEFQDASVQRARLLTLAELMRQEGQPVEALLAVGVLVGSMEQRQSRCRGAFRESWEAFGGKPTRRRFRRLFGPGDGEGDRDRRGV</sequence>
<dbReference type="PANTHER" id="PTHR39339:SF1">
    <property type="entry name" value="CHAD DOMAIN-CONTAINING PROTEIN"/>
    <property type="match status" value="1"/>
</dbReference>
<dbReference type="KEGG" id="metu:GNH96_13415"/>
<keyword evidence="3" id="KW-1185">Reference proteome</keyword>
<dbReference type="SMART" id="SM00880">
    <property type="entry name" value="CHAD"/>
    <property type="match status" value="1"/>
</dbReference>
<organism evidence="2 3">
    <name type="scientific">Methylococcus geothermalis</name>
    <dbReference type="NCBI Taxonomy" id="2681310"/>
    <lineage>
        <taxon>Bacteria</taxon>
        <taxon>Pseudomonadati</taxon>
        <taxon>Pseudomonadota</taxon>
        <taxon>Gammaproteobacteria</taxon>
        <taxon>Methylococcales</taxon>
        <taxon>Methylococcaceae</taxon>
        <taxon>Methylococcus</taxon>
    </lineage>
</organism>
<dbReference type="AlphaFoldDB" id="A0A858QBX0"/>
<accession>A0A858QBX0</accession>